<proteinExistence type="inferred from homology"/>
<dbReference type="RefSeq" id="WP_218146334.1">
    <property type="nucleotide sequence ID" value="NZ_FOSW01000013.1"/>
</dbReference>
<reference evidence="3 4" key="1">
    <citation type="submission" date="2016-10" db="EMBL/GenBank/DDBJ databases">
        <authorList>
            <person name="de Groot N.N."/>
        </authorList>
    </citation>
    <scope>NUCLEOTIDE SEQUENCE [LARGE SCALE GENOMIC DNA]</scope>
    <source>
        <strain evidence="3 4">DSM 45317</strain>
    </source>
</reference>
<dbReference type="EMBL" id="FOSW01000013">
    <property type="protein sequence ID" value="SFL55386.1"/>
    <property type="molecule type" value="Genomic_DNA"/>
</dbReference>
<protein>
    <submittedName>
        <fullName evidence="3">Aspartyl-tRNA(Asn)/glutamyl-tRNA(Gln) amidotransferase subunit A</fullName>
    </submittedName>
</protein>
<dbReference type="InterPro" id="IPR000120">
    <property type="entry name" value="Amidase"/>
</dbReference>
<evidence type="ECO:0000313" key="3">
    <source>
        <dbReference type="EMBL" id="SFL55386.1"/>
    </source>
</evidence>
<evidence type="ECO:0000313" key="4">
    <source>
        <dbReference type="Proteomes" id="UP000199152"/>
    </source>
</evidence>
<dbReference type="Gene3D" id="3.90.1300.10">
    <property type="entry name" value="Amidase signature (AS) domain"/>
    <property type="match status" value="1"/>
</dbReference>
<dbReference type="PIRSF" id="PIRSF001221">
    <property type="entry name" value="Amidase_fungi"/>
    <property type="match status" value="1"/>
</dbReference>
<evidence type="ECO:0000256" key="1">
    <source>
        <dbReference type="ARBA" id="ARBA00009199"/>
    </source>
</evidence>
<dbReference type="InParanoid" id="A0A1I4INP9"/>
<keyword evidence="4" id="KW-1185">Reference proteome</keyword>
<comment type="similarity">
    <text evidence="1">Belongs to the amidase family.</text>
</comment>
<dbReference type="PANTHER" id="PTHR11895:SF7">
    <property type="entry name" value="GLUTAMYL-TRNA(GLN) AMIDOTRANSFERASE SUBUNIT A, MITOCHONDRIAL"/>
    <property type="match status" value="1"/>
</dbReference>
<gene>
    <name evidence="3" type="ORF">SAMN04488085_11347</name>
</gene>
<dbReference type="GO" id="GO:0016740">
    <property type="term" value="F:transferase activity"/>
    <property type="evidence" value="ECO:0007669"/>
    <property type="project" value="UniProtKB-KW"/>
</dbReference>
<evidence type="ECO:0000259" key="2">
    <source>
        <dbReference type="Pfam" id="PF01425"/>
    </source>
</evidence>
<dbReference type="Proteomes" id="UP000199152">
    <property type="component" value="Unassembled WGS sequence"/>
</dbReference>
<dbReference type="InterPro" id="IPR023631">
    <property type="entry name" value="Amidase_dom"/>
</dbReference>
<dbReference type="PANTHER" id="PTHR11895">
    <property type="entry name" value="TRANSAMIDASE"/>
    <property type="match status" value="1"/>
</dbReference>
<name>A0A1I4INP9_9ACTN</name>
<organism evidence="3 4">
    <name type="scientific">Geodermatophilus ruber</name>
    <dbReference type="NCBI Taxonomy" id="504800"/>
    <lineage>
        <taxon>Bacteria</taxon>
        <taxon>Bacillati</taxon>
        <taxon>Actinomycetota</taxon>
        <taxon>Actinomycetes</taxon>
        <taxon>Geodermatophilales</taxon>
        <taxon>Geodermatophilaceae</taxon>
        <taxon>Geodermatophilus</taxon>
    </lineage>
</organism>
<dbReference type="InterPro" id="IPR036928">
    <property type="entry name" value="AS_sf"/>
</dbReference>
<dbReference type="AlphaFoldDB" id="A0A1I4INP9"/>
<dbReference type="Pfam" id="PF01425">
    <property type="entry name" value="Amidase"/>
    <property type="match status" value="1"/>
</dbReference>
<feature type="domain" description="Amidase" evidence="2">
    <location>
        <begin position="32"/>
        <end position="464"/>
    </location>
</feature>
<sequence>MTQQQVTGNDICRMDAVTLAGEIRAKRLSPTEVVAAVLDRMDRLEPVLHAFCTPTPEQARADAERLEQALADGEEVGALAGVPVGIKDLVCTKGVRTVSGSRIYADFVPDEDDVVVERLKAAGAIVVGKTNVPEFGYSGVGHNPVFPATRNPWDTSRTSGGSSAGSGAAVASGMGPVAIGSDGGGSIRIPSSFCGLFGMKASMGRVPLYPGTKDERYPGVSSWESLEHIGPMSRTVADGALMLSVIAGPDDRDRFSLPGPEFDWMESLRGDLRGRRVAYSPDWGYAAVDPAVRRIVGDAVRVFERDLGCVVEEVTPGWPHPYEAFWAIVANETDLRGLRREVDRIGEENVTPHLVEFLRREWAAEDFTDALMVRKAVTNRMWRLMRDHDLLLTPTLAVPPFEIGIQGPTEIDGREVEPFEWLHFTYPLNFTGQPAATVPAGWTDEGLPVGLQIIGRHLDDPAVLRAAAAFEEAAPWRDRWPALLADRGL</sequence>
<keyword evidence="3" id="KW-0808">Transferase</keyword>
<dbReference type="STRING" id="504800.SAMN04488085_11347"/>
<dbReference type="SUPFAM" id="SSF75304">
    <property type="entry name" value="Amidase signature (AS) enzymes"/>
    <property type="match status" value="1"/>
</dbReference>
<accession>A0A1I4INP9</accession>